<sequence length="140" mass="16237">MQKITILVVALAMICLCEGRYFTRCQLVAELRRQGFPANQLRDWVCLVEHESGRYTHRVSPMNSNGSRDYGLFQINDRYWCSTTNRPGKDCNVTCAQLLTDNITKASNCAKIIYRRHKFEAWYGWKNHCKGKPLPDISKC</sequence>
<proteinExistence type="predicted"/>
<organism evidence="1 2">
    <name type="scientific">Mythimna loreyi</name>
    <dbReference type="NCBI Taxonomy" id="667449"/>
    <lineage>
        <taxon>Eukaryota</taxon>
        <taxon>Metazoa</taxon>
        <taxon>Ecdysozoa</taxon>
        <taxon>Arthropoda</taxon>
        <taxon>Hexapoda</taxon>
        <taxon>Insecta</taxon>
        <taxon>Pterygota</taxon>
        <taxon>Neoptera</taxon>
        <taxon>Endopterygota</taxon>
        <taxon>Lepidoptera</taxon>
        <taxon>Glossata</taxon>
        <taxon>Ditrysia</taxon>
        <taxon>Noctuoidea</taxon>
        <taxon>Noctuidae</taxon>
        <taxon>Noctuinae</taxon>
        <taxon>Hadenini</taxon>
        <taxon>Mythimna</taxon>
    </lineage>
</organism>
<gene>
    <name evidence="1" type="ORF">PYW08_001991</name>
</gene>
<protein>
    <submittedName>
        <fullName evidence="1">Uncharacterized protein</fullName>
    </submittedName>
</protein>
<comment type="caution">
    <text evidence="1">The sequence shown here is derived from an EMBL/GenBank/DDBJ whole genome shotgun (WGS) entry which is preliminary data.</text>
</comment>
<reference evidence="1" key="1">
    <citation type="submission" date="2023-03" db="EMBL/GenBank/DDBJ databases">
        <title>Chromosome-level genomes of two armyworms, Mythimna separata and Mythimna loreyi, provide insights into the biosynthesis and reception of sex pheromones.</title>
        <authorList>
            <person name="Zhao H."/>
        </authorList>
    </citation>
    <scope>NUCLEOTIDE SEQUENCE</scope>
    <source>
        <strain evidence="1">BeijingLab</strain>
    </source>
</reference>
<dbReference type="Proteomes" id="UP001231649">
    <property type="component" value="Chromosome 12"/>
</dbReference>
<accession>A0ACC2R4V4</accession>
<dbReference type="EMBL" id="CM056788">
    <property type="protein sequence ID" value="KAJ8730578.1"/>
    <property type="molecule type" value="Genomic_DNA"/>
</dbReference>
<keyword evidence="2" id="KW-1185">Reference proteome</keyword>
<evidence type="ECO:0000313" key="1">
    <source>
        <dbReference type="EMBL" id="KAJ8730578.1"/>
    </source>
</evidence>
<evidence type="ECO:0000313" key="2">
    <source>
        <dbReference type="Proteomes" id="UP001231649"/>
    </source>
</evidence>
<name>A0ACC2R4V4_9NEOP</name>